<dbReference type="EMBL" id="CAUYUJ010018093">
    <property type="protein sequence ID" value="CAK0880600.1"/>
    <property type="molecule type" value="Genomic_DNA"/>
</dbReference>
<evidence type="ECO:0000313" key="3">
    <source>
        <dbReference type="Proteomes" id="UP001189429"/>
    </source>
</evidence>
<dbReference type="Proteomes" id="UP001189429">
    <property type="component" value="Unassembled WGS sequence"/>
</dbReference>
<proteinExistence type="predicted"/>
<evidence type="ECO:0000313" key="2">
    <source>
        <dbReference type="EMBL" id="CAK0880600.1"/>
    </source>
</evidence>
<keyword evidence="3" id="KW-1185">Reference proteome</keyword>
<protein>
    <submittedName>
        <fullName evidence="2">Uncharacterized protein</fullName>
    </submittedName>
</protein>
<gene>
    <name evidence="2" type="ORF">PCOR1329_LOCUS63694</name>
</gene>
<feature type="region of interest" description="Disordered" evidence="1">
    <location>
        <begin position="184"/>
        <end position="230"/>
    </location>
</feature>
<evidence type="ECO:0000256" key="1">
    <source>
        <dbReference type="SAM" id="MobiDB-lite"/>
    </source>
</evidence>
<comment type="caution">
    <text evidence="2">The sequence shown here is derived from an EMBL/GenBank/DDBJ whole genome shotgun (WGS) entry which is preliminary data.</text>
</comment>
<accession>A0ABN9W3F7</accession>
<sequence>MATTGGAAAASGEDNNSVGKIPVPVFDGTSKAMKKIRRKVATWQIGTEVKLPKQGATLMASLKGKAEEACEERDLEPIKGDDLAEVFLEYLGERFPEIEVLELPALLETVVTLAYTWHNNRFSSTATKLRAKDIQVPDEVLADPCIKGARLPPERAASVLNGVGNKFNPTKIQGQLMINLPNASVADGSEEHRHGKGGYGGRKKDREKAGATDAYDEAENDGACTDSSEGYDDDLPDELQYVMGEAEGQVAFFAKKMVRARDKLKVAKQARGYFAKRGGGHPPKKDDAKIAKMKARTRWAHVAEMTVAAVHQHEQPRAAQDRGEVTFGNALRNVPEEVTADSFYINKDN</sequence>
<name>A0ABN9W3F7_9DINO</name>
<organism evidence="2 3">
    <name type="scientific">Prorocentrum cordatum</name>
    <dbReference type="NCBI Taxonomy" id="2364126"/>
    <lineage>
        <taxon>Eukaryota</taxon>
        <taxon>Sar</taxon>
        <taxon>Alveolata</taxon>
        <taxon>Dinophyceae</taxon>
        <taxon>Prorocentrales</taxon>
        <taxon>Prorocentraceae</taxon>
        <taxon>Prorocentrum</taxon>
    </lineage>
</organism>
<reference evidence="2" key="1">
    <citation type="submission" date="2023-10" db="EMBL/GenBank/DDBJ databases">
        <authorList>
            <person name="Chen Y."/>
            <person name="Shah S."/>
            <person name="Dougan E. K."/>
            <person name="Thang M."/>
            <person name="Chan C."/>
        </authorList>
    </citation>
    <scope>NUCLEOTIDE SEQUENCE [LARGE SCALE GENOMIC DNA]</scope>
</reference>